<name>A0A1W5D3G6_9LECA</name>
<reference evidence="1 4" key="3">
    <citation type="submission" date="2019-09" db="EMBL/GenBank/DDBJ databases">
        <title>The hologenome of the rock-dwelling lichen Lasallia pustulata.</title>
        <authorList>
            <person name="Greshake Tzovaras B."/>
            <person name="Segers F."/>
            <person name="Bicker A."/>
            <person name="Dal Grande F."/>
            <person name="Otte J."/>
            <person name="Hankeln T."/>
            <person name="Schmitt I."/>
            <person name="Ebersberger I."/>
        </authorList>
    </citation>
    <scope>NUCLEOTIDE SEQUENCE [LARGE SCALE GENOMIC DNA]</scope>
    <source>
        <strain evidence="1">A1-1</strain>
    </source>
</reference>
<organism evidence="2 3">
    <name type="scientific">Lasallia pustulata</name>
    <dbReference type="NCBI Taxonomy" id="136370"/>
    <lineage>
        <taxon>Eukaryota</taxon>
        <taxon>Fungi</taxon>
        <taxon>Dikarya</taxon>
        <taxon>Ascomycota</taxon>
        <taxon>Pezizomycotina</taxon>
        <taxon>Lecanoromycetes</taxon>
        <taxon>OSLEUM clade</taxon>
        <taxon>Umbilicariomycetidae</taxon>
        <taxon>Umbilicariales</taxon>
        <taxon>Umbilicariaceae</taxon>
        <taxon>Lasallia</taxon>
    </lineage>
</organism>
<sequence>MALQIPDLETLGQAFNTIQVEVGKVANHSAWNNGAMINNQLNQVLAQLNDVNTLTARFNAFETCFNAFETRFNSSDHNAMARIANSGLSLLDDELTPLVARTTNQLIPNFPNTPADVEQMTHIHIDPVIAALGGTVQGNINQKRLRLRRLLGLTPRLI</sequence>
<evidence type="ECO:0000313" key="2">
    <source>
        <dbReference type="EMBL" id="SLM37674.1"/>
    </source>
</evidence>
<reference evidence="2" key="2">
    <citation type="submission" date="2017-03" db="EMBL/GenBank/DDBJ databases">
        <authorList>
            <person name="Afonso C.L."/>
            <person name="Miller P.J."/>
            <person name="Scott M.A."/>
            <person name="Spackman E."/>
            <person name="Goraichik I."/>
            <person name="Dimitrov K.M."/>
            <person name="Suarez D.L."/>
            <person name="Swayne D.E."/>
        </authorList>
    </citation>
    <scope>NUCLEOTIDE SEQUENCE [LARGE SCALE GENOMIC DNA]</scope>
</reference>
<reference evidence="3" key="1">
    <citation type="submission" date="2017-03" db="EMBL/GenBank/DDBJ databases">
        <authorList>
            <person name="Sharma R."/>
            <person name="Thines M."/>
        </authorList>
    </citation>
    <scope>NUCLEOTIDE SEQUENCE [LARGE SCALE GENOMIC DNA]</scope>
</reference>
<evidence type="ECO:0000313" key="4">
    <source>
        <dbReference type="Proteomes" id="UP000324767"/>
    </source>
</evidence>
<dbReference type="OrthoDB" id="3641511at2759"/>
<evidence type="ECO:0000313" key="1">
    <source>
        <dbReference type="EMBL" id="KAA6409611.1"/>
    </source>
</evidence>
<dbReference type="EMBL" id="FWEW01001806">
    <property type="protein sequence ID" value="SLM37674.1"/>
    <property type="molecule type" value="Genomic_DNA"/>
</dbReference>
<keyword evidence="3" id="KW-1185">Reference proteome</keyword>
<proteinExistence type="predicted"/>
<dbReference type="Proteomes" id="UP000324767">
    <property type="component" value="Unassembled WGS sequence"/>
</dbReference>
<dbReference type="AlphaFoldDB" id="A0A1W5D3G6"/>
<evidence type="ECO:0000313" key="3">
    <source>
        <dbReference type="Proteomes" id="UP000192927"/>
    </source>
</evidence>
<protein>
    <submittedName>
        <fullName evidence="2">Uncharacterized protein</fullName>
    </submittedName>
</protein>
<gene>
    <name evidence="1" type="ORF">FRX48_06223</name>
</gene>
<dbReference type="EMBL" id="VXIT01000010">
    <property type="protein sequence ID" value="KAA6409611.1"/>
    <property type="molecule type" value="Genomic_DNA"/>
</dbReference>
<dbReference type="Proteomes" id="UP000192927">
    <property type="component" value="Unassembled WGS sequence"/>
</dbReference>
<accession>A0A1W5D3G6</accession>